<keyword evidence="3" id="KW-1185">Reference proteome</keyword>
<reference evidence="2 3" key="1">
    <citation type="submission" date="2018-04" db="EMBL/GenBank/DDBJ databases">
        <title>Massilia violaceinigra sp. nov., a novel purple-pigmented bacterium isolated from Tianshan glacier, Xinjiang, China.</title>
        <authorList>
            <person name="Wang H."/>
        </authorList>
    </citation>
    <scope>NUCLEOTIDE SEQUENCE [LARGE SCALE GENOMIC DNA]</scope>
    <source>
        <strain evidence="2 3">B448-2</strain>
    </source>
</reference>
<protein>
    <submittedName>
        <fullName evidence="2">FHA domain-containing protein</fullName>
    </submittedName>
</protein>
<dbReference type="OrthoDB" id="151099at2"/>
<dbReference type="Pfam" id="PF00498">
    <property type="entry name" value="FHA"/>
    <property type="match status" value="1"/>
</dbReference>
<comment type="caution">
    <text evidence="2">The sequence shown here is derived from an EMBL/GenBank/DDBJ whole genome shotgun (WGS) entry which is preliminary data.</text>
</comment>
<dbReference type="InterPro" id="IPR050923">
    <property type="entry name" value="Cell_Proc_Reg/RNA_Proc"/>
</dbReference>
<evidence type="ECO:0000313" key="2">
    <source>
        <dbReference type="EMBL" id="PWF54733.1"/>
    </source>
</evidence>
<dbReference type="CDD" id="cd00060">
    <property type="entry name" value="FHA"/>
    <property type="match status" value="1"/>
</dbReference>
<dbReference type="PROSITE" id="PS50006">
    <property type="entry name" value="FHA_DOMAIN"/>
    <property type="match status" value="1"/>
</dbReference>
<dbReference type="Gene3D" id="2.60.200.20">
    <property type="match status" value="1"/>
</dbReference>
<gene>
    <name evidence="2" type="ORF">C7C56_005665</name>
</gene>
<name>A0A2U2I4S3_9BURK</name>
<dbReference type="PANTHER" id="PTHR23308">
    <property type="entry name" value="NUCLEAR INHIBITOR OF PROTEIN PHOSPHATASE-1"/>
    <property type="match status" value="1"/>
</dbReference>
<dbReference type="InterPro" id="IPR008984">
    <property type="entry name" value="SMAD_FHA_dom_sf"/>
</dbReference>
<dbReference type="InterPro" id="IPR000253">
    <property type="entry name" value="FHA_dom"/>
</dbReference>
<dbReference type="Proteomes" id="UP000241421">
    <property type="component" value="Unassembled WGS sequence"/>
</dbReference>
<dbReference type="SUPFAM" id="SSF49879">
    <property type="entry name" value="SMAD/FHA domain"/>
    <property type="match status" value="2"/>
</dbReference>
<evidence type="ECO:0000313" key="3">
    <source>
        <dbReference type="Proteomes" id="UP000241421"/>
    </source>
</evidence>
<dbReference type="SMART" id="SM00240">
    <property type="entry name" value="FHA"/>
    <property type="match status" value="1"/>
</dbReference>
<dbReference type="EMBL" id="PXWF02000072">
    <property type="protein sequence ID" value="PWF54733.1"/>
    <property type="molecule type" value="Genomic_DNA"/>
</dbReference>
<evidence type="ECO:0000259" key="1">
    <source>
        <dbReference type="PROSITE" id="PS50006"/>
    </source>
</evidence>
<proteinExistence type="predicted"/>
<accession>A0A2U2I4S3</accession>
<dbReference type="AlphaFoldDB" id="A0A2U2I4S3"/>
<feature type="domain" description="FHA" evidence="1">
    <location>
        <begin position="23"/>
        <end position="72"/>
    </location>
</feature>
<dbReference type="RefSeq" id="WP_106756502.1">
    <property type="nucleotide sequence ID" value="NZ_PXWF02000072.1"/>
</dbReference>
<organism evidence="2 3">
    <name type="scientific">Massilia glaciei</name>
    <dbReference type="NCBI Taxonomy" id="1524097"/>
    <lineage>
        <taxon>Bacteria</taxon>
        <taxon>Pseudomonadati</taxon>
        <taxon>Pseudomonadota</taxon>
        <taxon>Betaproteobacteria</taxon>
        <taxon>Burkholderiales</taxon>
        <taxon>Oxalobacteraceae</taxon>
        <taxon>Telluria group</taxon>
        <taxon>Massilia</taxon>
    </lineage>
</organism>
<sequence length="193" mass="20184">MAKIIISHDGQVLQEVQLSKDRITIGRHPQCDVVIEHRAISAQHAAISTALDEAMIEDLGSTNGTFVNGRRINKQVLADHDRIVLAMIQIEFVAGPVAASKAAAAAMPLGHVEVRSGPHAGKKLPLSKPLTTLGTPGTMVLAISRTPDGYMAAHIDGAVPPGVNGAPLGTQPRKLVDGDLIDLGGTQMAFSCP</sequence>